<dbReference type="Proteomes" id="UP000011668">
    <property type="component" value="Unassembled WGS sequence"/>
</dbReference>
<sequence length="104" mass="11632">MSRTGTIGRIGPNISLGVQTLALVYFALSCEPKLDIRLHQYVLPIFKNDNRRLELEPRFVYLAANDDFAFGIGKELLVASQMGAIQNGRVARILCKCPVRIELL</sequence>
<organism evidence="1 2">
    <name type="scientific">Thanatephorus cucumeris (strain AG1-IA)</name>
    <name type="common">Rice sheath blight fungus</name>
    <name type="synonym">Rhizoctonia solani</name>
    <dbReference type="NCBI Taxonomy" id="983506"/>
    <lineage>
        <taxon>Eukaryota</taxon>
        <taxon>Fungi</taxon>
        <taxon>Dikarya</taxon>
        <taxon>Basidiomycota</taxon>
        <taxon>Agaricomycotina</taxon>
        <taxon>Agaricomycetes</taxon>
        <taxon>Cantharellales</taxon>
        <taxon>Ceratobasidiaceae</taxon>
        <taxon>Rhizoctonia</taxon>
        <taxon>Rhizoctonia solani AG-1</taxon>
    </lineage>
</organism>
<proteinExistence type="predicted"/>
<dbReference type="AlphaFoldDB" id="L8WUL9"/>
<dbReference type="EMBL" id="AFRT01000986">
    <property type="protein sequence ID" value="ELU41806.1"/>
    <property type="molecule type" value="Genomic_DNA"/>
</dbReference>
<gene>
    <name evidence="1" type="ORF">AG1IA_04170</name>
</gene>
<reference evidence="1 2" key="1">
    <citation type="journal article" date="2013" name="Nat. Commun.">
        <title>The evolution and pathogenic mechanisms of the rice sheath blight pathogen.</title>
        <authorList>
            <person name="Zheng A."/>
            <person name="Lin R."/>
            <person name="Xu L."/>
            <person name="Qin P."/>
            <person name="Tang C."/>
            <person name="Ai P."/>
            <person name="Zhang D."/>
            <person name="Liu Y."/>
            <person name="Sun Z."/>
            <person name="Feng H."/>
            <person name="Wang Y."/>
            <person name="Chen Y."/>
            <person name="Liang X."/>
            <person name="Fu R."/>
            <person name="Li Q."/>
            <person name="Zhang J."/>
            <person name="Yu X."/>
            <person name="Xie Z."/>
            <person name="Ding L."/>
            <person name="Guan P."/>
            <person name="Tang J."/>
            <person name="Liang Y."/>
            <person name="Wang S."/>
            <person name="Deng Q."/>
            <person name="Li S."/>
            <person name="Zhu J."/>
            <person name="Wang L."/>
            <person name="Liu H."/>
            <person name="Li P."/>
        </authorList>
    </citation>
    <scope>NUCLEOTIDE SEQUENCE [LARGE SCALE GENOMIC DNA]</scope>
    <source>
        <strain evidence="2">AG-1 IA</strain>
    </source>
</reference>
<protein>
    <submittedName>
        <fullName evidence="1">Uncharacterized protein</fullName>
    </submittedName>
</protein>
<name>L8WUL9_THACA</name>
<dbReference type="PROSITE" id="PS51257">
    <property type="entry name" value="PROKAR_LIPOPROTEIN"/>
    <property type="match status" value="1"/>
</dbReference>
<accession>L8WUL9</accession>
<keyword evidence="2" id="KW-1185">Reference proteome</keyword>
<evidence type="ECO:0000313" key="1">
    <source>
        <dbReference type="EMBL" id="ELU41806.1"/>
    </source>
</evidence>
<comment type="caution">
    <text evidence="1">The sequence shown here is derived from an EMBL/GenBank/DDBJ whole genome shotgun (WGS) entry which is preliminary data.</text>
</comment>
<evidence type="ECO:0000313" key="2">
    <source>
        <dbReference type="Proteomes" id="UP000011668"/>
    </source>
</evidence>
<dbReference type="HOGENOM" id="CLU_2251856_0_0_1"/>